<evidence type="ECO:0000256" key="9">
    <source>
        <dbReference type="ARBA" id="ARBA00022617"/>
    </source>
</evidence>
<evidence type="ECO:0000256" key="4">
    <source>
        <dbReference type="ARBA" id="ARBA00019425"/>
    </source>
</evidence>
<dbReference type="EMBL" id="CP022115">
    <property type="protein sequence ID" value="ASJ25322.1"/>
    <property type="molecule type" value="Genomic_DNA"/>
</dbReference>
<dbReference type="Gene3D" id="1.20.1300.10">
    <property type="entry name" value="Fumarate reductase/succinate dehydrogenase, transmembrane subunit"/>
    <property type="match status" value="1"/>
</dbReference>
<feature type="transmembrane region" description="Helical" evidence="18">
    <location>
        <begin position="93"/>
        <end position="115"/>
    </location>
</feature>
<evidence type="ECO:0000256" key="14">
    <source>
        <dbReference type="ARBA" id="ARBA00023004"/>
    </source>
</evidence>
<keyword evidence="5" id="KW-0813">Transport</keyword>
<evidence type="ECO:0000256" key="5">
    <source>
        <dbReference type="ARBA" id="ARBA00022448"/>
    </source>
</evidence>
<dbReference type="CDD" id="cd03494">
    <property type="entry name" value="SQR_TypeC_SdhD"/>
    <property type="match status" value="1"/>
</dbReference>
<dbReference type="OrthoDB" id="5612767at2"/>
<feature type="transmembrane region" description="Helical" evidence="18">
    <location>
        <begin position="18"/>
        <end position="39"/>
    </location>
</feature>
<name>A0A248LKZ2_9NEIS</name>
<dbReference type="AlphaFoldDB" id="A0A248LKZ2"/>
<dbReference type="SUPFAM" id="SSF81343">
    <property type="entry name" value="Fumarate reductase respiratory complex transmembrane subunits"/>
    <property type="match status" value="1"/>
</dbReference>
<reference evidence="19" key="3">
    <citation type="submission" date="2017-06" db="EMBL/GenBank/DDBJ databases">
        <authorList>
            <person name="Kim H.J."/>
            <person name="Triplett B.A."/>
        </authorList>
    </citation>
    <scope>NUCLEOTIDE SEQUENCE</scope>
    <source>
        <strain evidence="19">HLGZ1</strain>
    </source>
</reference>
<evidence type="ECO:0000256" key="18">
    <source>
        <dbReference type="SAM" id="Phobius"/>
    </source>
</evidence>
<gene>
    <name evidence="19" type="primary">sdhD</name>
    <name evidence="20" type="ORF">LH440_06680</name>
    <name evidence="19" type="ORF">LHGZ1_2491</name>
</gene>
<dbReference type="GO" id="GO:0009055">
    <property type="term" value="F:electron transfer activity"/>
    <property type="evidence" value="ECO:0007669"/>
    <property type="project" value="TreeGrafter"/>
</dbReference>
<dbReference type="GO" id="GO:0017004">
    <property type="term" value="P:cytochrome complex assembly"/>
    <property type="evidence" value="ECO:0007669"/>
    <property type="project" value="TreeGrafter"/>
</dbReference>
<evidence type="ECO:0000256" key="17">
    <source>
        <dbReference type="PIRSR" id="PIRSR000169-2"/>
    </source>
</evidence>
<evidence type="ECO:0000256" key="1">
    <source>
        <dbReference type="ARBA" id="ARBA00004050"/>
    </source>
</evidence>
<evidence type="ECO:0000313" key="21">
    <source>
        <dbReference type="Proteomes" id="UP000197424"/>
    </source>
</evidence>
<evidence type="ECO:0000313" key="20">
    <source>
        <dbReference type="EMBL" id="MCG9025592.1"/>
    </source>
</evidence>
<reference evidence="21" key="2">
    <citation type="submission" date="2017-06" db="EMBL/GenBank/DDBJ databases">
        <title>Whole genome sequence of Laribacter hongkongensis LHGZ1.</title>
        <authorList>
            <person name="Chen D."/>
            <person name="Wu H."/>
            <person name="Chen J."/>
        </authorList>
    </citation>
    <scope>NUCLEOTIDE SEQUENCE [LARGE SCALE GENOMIC DNA]</scope>
    <source>
        <strain evidence="21">LHGZ1</strain>
    </source>
</reference>
<dbReference type="GO" id="GO:0046872">
    <property type="term" value="F:metal ion binding"/>
    <property type="evidence" value="ECO:0007669"/>
    <property type="project" value="UniProtKB-KW"/>
</dbReference>
<evidence type="ECO:0000256" key="3">
    <source>
        <dbReference type="ARBA" id="ARBA00005163"/>
    </source>
</evidence>
<evidence type="ECO:0000256" key="15">
    <source>
        <dbReference type="ARBA" id="ARBA00023136"/>
    </source>
</evidence>
<keyword evidence="10 18" id="KW-0812">Transmembrane</keyword>
<dbReference type="PANTHER" id="PTHR38689:SF1">
    <property type="entry name" value="SUCCINATE DEHYDROGENASE HYDROPHOBIC MEMBRANE ANCHOR SUBUNIT"/>
    <property type="match status" value="1"/>
</dbReference>
<keyword evidence="11 17" id="KW-0479">Metal-binding</keyword>
<keyword evidence="15 18" id="KW-0472">Membrane</keyword>
<organism evidence="19 21">
    <name type="scientific">Laribacter hongkongensis</name>
    <dbReference type="NCBI Taxonomy" id="168471"/>
    <lineage>
        <taxon>Bacteria</taxon>
        <taxon>Pseudomonadati</taxon>
        <taxon>Pseudomonadota</taxon>
        <taxon>Betaproteobacteria</taxon>
        <taxon>Neisseriales</taxon>
        <taxon>Aquaspirillaceae</taxon>
        <taxon>Laribacter</taxon>
    </lineage>
</organism>
<reference evidence="20 22" key="4">
    <citation type="submission" date="2021-10" db="EMBL/GenBank/DDBJ databases">
        <title>Whole-genome sequencing analysis of Laribacter hongkongensis: virulence gene profiles, carbohydrate-active enzyme prediction, and antimicrobial resistance characterization.</title>
        <authorList>
            <person name="Yuan P."/>
            <person name="Zhan Y."/>
            <person name="Chen D."/>
        </authorList>
    </citation>
    <scope>NUCLEOTIDE SEQUENCE [LARGE SCALE GENOMIC DNA]</scope>
    <source>
        <strain evidence="20 22">W67</strain>
    </source>
</reference>
<dbReference type="UniPathway" id="UPA00223"/>
<evidence type="ECO:0000256" key="8">
    <source>
        <dbReference type="ARBA" id="ARBA00022532"/>
    </source>
</evidence>
<protein>
    <recommendedName>
        <fullName evidence="4">Succinate dehydrogenase hydrophobic membrane anchor subunit</fullName>
    </recommendedName>
</protein>
<keyword evidence="6" id="KW-1003">Cell membrane</keyword>
<keyword evidence="9 17" id="KW-0349">Heme</keyword>
<evidence type="ECO:0000256" key="6">
    <source>
        <dbReference type="ARBA" id="ARBA00022475"/>
    </source>
</evidence>
<dbReference type="InterPro" id="IPR014312">
    <property type="entry name" value="Succ_DH_anchor"/>
</dbReference>
<comment type="cofactor">
    <cofactor evidence="17">
        <name>heme</name>
        <dbReference type="ChEBI" id="CHEBI:30413"/>
    </cofactor>
    <text evidence="17">The heme is bound between the two transmembrane subunits.</text>
</comment>
<proteinExistence type="predicted"/>
<dbReference type="InterPro" id="IPR034804">
    <property type="entry name" value="SQR/QFR_C/D"/>
</dbReference>
<evidence type="ECO:0000256" key="13">
    <source>
        <dbReference type="ARBA" id="ARBA00022989"/>
    </source>
</evidence>
<feature type="transmembrane region" description="Helical" evidence="18">
    <location>
        <begin position="51"/>
        <end position="73"/>
    </location>
</feature>
<dbReference type="EMBL" id="JAJAXM010000009">
    <property type="protein sequence ID" value="MCG9025592.1"/>
    <property type="molecule type" value="Genomic_DNA"/>
</dbReference>
<dbReference type="PANTHER" id="PTHR38689">
    <property type="entry name" value="SUCCINATE DEHYDROGENASE HYDROPHOBIC MEMBRANE ANCHOR SUBUNIT"/>
    <property type="match status" value="1"/>
</dbReference>
<dbReference type="GO" id="GO:0005886">
    <property type="term" value="C:plasma membrane"/>
    <property type="evidence" value="ECO:0007669"/>
    <property type="project" value="UniProtKB-SubCell"/>
</dbReference>
<evidence type="ECO:0000313" key="22">
    <source>
        <dbReference type="Proteomes" id="UP001200247"/>
    </source>
</evidence>
<evidence type="ECO:0000256" key="7">
    <source>
        <dbReference type="ARBA" id="ARBA00022519"/>
    </source>
</evidence>
<feature type="binding site" evidence="16">
    <location>
        <position position="83"/>
    </location>
    <ligand>
        <name>a ubiquinone</name>
        <dbReference type="ChEBI" id="CHEBI:16389"/>
    </ligand>
</feature>
<dbReference type="GO" id="GO:0006099">
    <property type="term" value="P:tricarboxylic acid cycle"/>
    <property type="evidence" value="ECO:0007669"/>
    <property type="project" value="UniProtKB-UniPathway"/>
</dbReference>
<evidence type="ECO:0000256" key="12">
    <source>
        <dbReference type="ARBA" id="ARBA00022982"/>
    </source>
</evidence>
<dbReference type="Proteomes" id="UP001200247">
    <property type="component" value="Unassembled WGS sequence"/>
</dbReference>
<dbReference type="PIRSF" id="PIRSF000169">
    <property type="entry name" value="SDH_D"/>
    <property type="match status" value="1"/>
</dbReference>
<evidence type="ECO:0000256" key="2">
    <source>
        <dbReference type="ARBA" id="ARBA00004429"/>
    </source>
</evidence>
<dbReference type="GO" id="GO:0020037">
    <property type="term" value="F:heme binding"/>
    <property type="evidence" value="ECO:0007669"/>
    <property type="project" value="InterPro"/>
</dbReference>
<keyword evidence="7" id="KW-0997">Cell inner membrane</keyword>
<accession>A0A248LKZ2</accession>
<evidence type="ECO:0000256" key="11">
    <source>
        <dbReference type="ARBA" id="ARBA00022723"/>
    </source>
</evidence>
<keyword evidence="12" id="KW-0249">Electron transport</keyword>
<dbReference type="RefSeq" id="WP_088861985.1">
    <property type="nucleotide sequence ID" value="NZ_CP022115.1"/>
</dbReference>
<dbReference type="Pfam" id="PF01127">
    <property type="entry name" value="Sdh_cyt"/>
    <property type="match status" value="1"/>
</dbReference>
<reference evidence="19" key="1">
    <citation type="journal article" date="2017" name="J. Antimicrob. Chemother.">
        <title>Emergence and genomic analysis of MDR Laribacter hongkongensis strain HLGZ1 from Guangzhou, China.</title>
        <authorList>
            <person name="Wu H.K."/>
            <person name="Chen J.H."/>
            <person name="Yang L."/>
            <person name="Li A.R."/>
            <person name="Su D.H."/>
            <person name="Lin Y.P."/>
            <person name="Chen D.Q."/>
        </authorList>
    </citation>
    <scope>NUCLEOTIDE SEQUENCE</scope>
    <source>
        <strain evidence="19">HLGZ1</strain>
    </source>
</reference>
<dbReference type="NCBIfam" id="TIGR02968">
    <property type="entry name" value="succ_dehyd_anc"/>
    <property type="match status" value="1"/>
</dbReference>
<evidence type="ECO:0000256" key="10">
    <source>
        <dbReference type="ARBA" id="ARBA00022692"/>
    </source>
</evidence>
<feature type="binding site" description="axial binding residue" evidence="17">
    <location>
        <position position="71"/>
    </location>
    <ligand>
        <name>heme</name>
        <dbReference type="ChEBI" id="CHEBI:30413"/>
        <note>ligand shared with second transmembrane subunit</note>
    </ligand>
    <ligandPart>
        <name>Fe</name>
        <dbReference type="ChEBI" id="CHEBI:18248"/>
    </ligandPart>
</feature>
<comment type="subcellular location">
    <subcellularLocation>
        <location evidence="2">Cell inner membrane</location>
        <topology evidence="2">Multi-pass membrane protein</topology>
    </subcellularLocation>
</comment>
<keyword evidence="13 18" id="KW-1133">Transmembrane helix</keyword>
<dbReference type="InterPro" id="IPR000701">
    <property type="entry name" value="SuccDH_FuR_B_TM-su"/>
</dbReference>
<keyword evidence="14 17" id="KW-0408">Iron</keyword>
<evidence type="ECO:0000256" key="16">
    <source>
        <dbReference type="PIRSR" id="PIRSR000169-1"/>
    </source>
</evidence>
<keyword evidence="8" id="KW-0816">Tricarboxylic acid cycle</keyword>
<sequence length="116" mass="13233">MSNKRIVVGAGYGVKDWIVQRMTAAVMLVYTVLMVLMLLAMPSSYEGWQALFSLTWVQVITQITFIAVVWHLWVGIRDLWMDYIKPDGLRLALHALTAVWLVGCLVYSFVVVWGIK</sequence>
<dbReference type="Proteomes" id="UP000197424">
    <property type="component" value="Chromosome"/>
</dbReference>
<comment type="function">
    <text evidence="1">Membrane-anchoring subunit of succinate dehydrogenase (SDH).</text>
</comment>
<comment type="pathway">
    <text evidence="3">Carbohydrate metabolism; tricarboxylic acid cycle.</text>
</comment>
<evidence type="ECO:0000313" key="19">
    <source>
        <dbReference type="EMBL" id="ASJ25322.1"/>
    </source>
</evidence>